<gene>
    <name evidence="4" type="ORF">D8S82_02755</name>
</gene>
<comment type="caution">
    <text evidence="4">The sequence shown here is derived from an EMBL/GenBank/DDBJ whole genome shotgun (WGS) entry which is preliminary data.</text>
</comment>
<dbReference type="InterPro" id="IPR029062">
    <property type="entry name" value="Class_I_gatase-like"/>
</dbReference>
<accession>A0A544W7G9</accession>
<dbReference type="GO" id="GO:0016740">
    <property type="term" value="F:transferase activity"/>
    <property type="evidence" value="ECO:0007669"/>
    <property type="project" value="UniProtKB-KW"/>
</dbReference>
<dbReference type="InterPro" id="IPR050325">
    <property type="entry name" value="Prot/Nucl_acid_deglycase"/>
</dbReference>
<comment type="similarity">
    <text evidence="3">Belongs to the peptidase C56 family. HSP31-like subfamily.</text>
</comment>
<keyword evidence="5" id="KW-1185">Reference proteome</keyword>
<dbReference type="Proteomes" id="UP000315759">
    <property type="component" value="Unassembled WGS sequence"/>
</dbReference>
<evidence type="ECO:0000256" key="3">
    <source>
        <dbReference type="ARBA" id="ARBA00038493"/>
    </source>
</evidence>
<dbReference type="GO" id="GO:0019172">
    <property type="term" value="F:glyoxalase III activity"/>
    <property type="evidence" value="ECO:0007669"/>
    <property type="project" value="TreeGrafter"/>
</dbReference>
<evidence type="ECO:0000256" key="2">
    <source>
        <dbReference type="ARBA" id="ARBA00023239"/>
    </source>
</evidence>
<name>A0A544W7G9_9MYCO</name>
<dbReference type="GO" id="GO:0005737">
    <property type="term" value="C:cytoplasm"/>
    <property type="evidence" value="ECO:0007669"/>
    <property type="project" value="TreeGrafter"/>
</dbReference>
<dbReference type="InterPro" id="IPR032633">
    <property type="entry name" value="ThiJ-like"/>
</dbReference>
<dbReference type="CDD" id="cd03141">
    <property type="entry name" value="GATase1_Hsp31_like"/>
    <property type="match status" value="1"/>
</dbReference>
<proteinExistence type="inferred from homology"/>
<evidence type="ECO:0000256" key="1">
    <source>
        <dbReference type="ARBA" id="ARBA00023016"/>
    </source>
</evidence>
<dbReference type="SUPFAM" id="SSF52317">
    <property type="entry name" value="Class I glutamine amidotransferase-like"/>
    <property type="match status" value="1"/>
</dbReference>
<keyword evidence="4" id="KW-0315">Glutamine amidotransferase</keyword>
<dbReference type="EMBL" id="VIFX01000003">
    <property type="protein sequence ID" value="TQR88193.1"/>
    <property type="molecule type" value="Genomic_DNA"/>
</dbReference>
<dbReference type="PANTHER" id="PTHR48094:SF11">
    <property type="entry name" value="GLUTATHIONE-INDEPENDENT GLYOXALASE HSP31-RELATED"/>
    <property type="match status" value="1"/>
</dbReference>
<reference evidence="4 5" key="1">
    <citation type="submission" date="2018-10" db="EMBL/GenBank/DDBJ databases">
        <title>Draft genome of Mycobacterium hodleri strain B.</title>
        <authorList>
            <person name="Amande T.J."/>
            <person name="Mcgenity T.J."/>
        </authorList>
    </citation>
    <scope>NUCLEOTIDE SEQUENCE [LARGE SCALE GENOMIC DNA]</scope>
    <source>
        <strain evidence="4 5">B</strain>
    </source>
</reference>
<dbReference type="PANTHER" id="PTHR48094">
    <property type="entry name" value="PROTEIN/NUCLEIC ACID DEGLYCASE DJ-1-RELATED"/>
    <property type="match status" value="1"/>
</dbReference>
<evidence type="ECO:0000313" key="5">
    <source>
        <dbReference type="Proteomes" id="UP000315759"/>
    </source>
</evidence>
<protein>
    <submittedName>
        <fullName evidence="4">Type 1 glutamine amidotransferase domain-containing protein</fullName>
    </submittedName>
</protein>
<dbReference type="Pfam" id="PF17124">
    <property type="entry name" value="ThiJ_like"/>
    <property type="match status" value="1"/>
</dbReference>
<keyword evidence="2" id="KW-0456">Lyase</keyword>
<dbReference type="Gene3D" id="3.40.50.880">
    <property type="match status" value="1"/>
</dbReference>
<keyword evidence="4" id="KW-0808">Transferase</keyword>
<evidence type="ECO:0000313" key="4">
    <source>
        <dbReference type="EMBL" id="TQR88193.1"/>
    </source>
</evidence>
<organism evidence="4 5">
    <name type="scientific">Mycolicibacterium hodleri</name>
    <dbReference type="NCBI Taxonomy" id="49897"/>
    <lineage>
        <taxon>Bacteria</taxon>
        <taxon>Bacillati</taxon>
        <taxon>Actinomycetota</taxon>
        <taxon>Actinomycetes</taxon>
        <taxon>Mycobacteriales</taxon>
        <taxon>Mycobacteriaceae</taxon>
        <taxon>Mycolicibacterium</taxon>
    </lineage>
</organism>
<keyword evidence="1" id="KW-0346">Stress response</keyword>
<dbReference type="GO" id="GO:0019243">
    <property type="term" value="P:methylglyoxal catabolic process to D-lactate via S-lactoyl-glutathione"/>
    <property type="evidence" value="ECO:0007669"/>
    <property type="project" value="TreeGrafter"/>
</dbReference>
<dbReference type="AlphaFoldDB" id="A0A544W7G9"/>
<sequence length="287" mass="30826">MIVNTKGKVLIVGSDSHTFELKSGRQAPTGYYLNELAVPARAIVDSGYQAVLATPKGTPPVVDQFSVNADYFDRSQAALQSALEFVATTPSLQAPRSIRSAIEDGLDGYAGVFVPGGHPPMIDLMQDPDLGEVLRHFHAESKPTALLCHGPVALTSAMSQSKEFRQALVRGDRGAAETAAEGWQYNGYRMTVFSNEEEQWAEQNILDGERVLFYPADALTAAGGAVQGQGVFECNVVQDRELITGQNPFSDRPFADLFVAALDQLSYRGRASADAPTLGSARVSSMP</sequence>